<organism evidence="1 2">
    <name type="scientific">Bacillus cytotoxicus</name>
    <dbReference type="NCBI Taxonomy" id="580165"/>
    <lineage>
        <taxon>Bacteria</taxon>
        <taxon>Bacillati</taxon>
        <taxon>Bacillota</taxon>
        <taxon>Bacilli</taxon>
        <taxon>Bacillales</taxon>
        <taxon>Bacillaceae</taxon>
        <taxon>Bacillus</taxon>
        <taxon>Bacillus cereus group</taxon>
    </lineage>
</organism>
<dbReference type="EMBL" id="JAMBOP010000013">
    <property type="protein sequence ID" value="MCM3736611.1"/>
    <property type="molecule type" value="Genomic_DNA"/>
</dbReference>
<keyword evidence="1" id="KW-0966">Cell projection</keyword>
<sequence length="328" mass="37618">MSGDKLSQEQIDALLRAMNEGAEMPDFAQEAEKQGKFQEYDFNRPEKFGVEHLRSLQTIATNFGKQTAQALAARIRIPMELDPSTVEQVPFTSEYVEKMPKDYYLYCVVDLGLPNLGEIVIEMDLAFIIYIHECWLGGEPKRDFTLRRPLTSFEFITLDNVFSILCDNLKRSFESILEIQPHLVATETDPNVLKITTASDIISLLNVDMKTDYWNTTVRLGIPFLSVEEIMDKLTSENIVEHSSDKRKTYSTEVETEVQKVRKPIHIAIGEEKMTIGNLEQFEEGDIIPLHTKVTDQLRGYVDGKHKFNCFIGKEGQRKAFLFKSFVE</sequence>
<gene>
    <name evidence="1" type="primary">fliM</name>
    <name evidence="1" type="ORF">M3215_12445</name>
</gene>
<reference evidence="1" key="1">
    <citation type="submission" date="2022-05" db="EMBL/GenBank/DDBJ databases">
        <title>Comparative Genomics of Spacecraft Associated Microbes.</title>
        <authorList>
            <person name="Tran M.T."/>
            <person name="Wright A."/>
            <person name="Seuylemezian A."/>
            <person name="Eisen J."/>
            <person name="Coil D."/>
        </authorList>
    </citation>
    <scope>NUCLEOTIDE SEQUENCE</scope>
    <source>
        <strain evidence="1">FAIRING 10M-2.2</strain>
    </source>
</reference>
<dbReference type="Proteomes" id="UP001202289">
    <property type="component" value="Unassembled WGS sequence"/>
</dbReference>
<keyword evidence="1" id="KW-0969">Cilium</keyword>
<protein>
    <submittedName>
        <fullName evidence="1">Flagellar motor switch protein FliM</fullName>
    </submittedName>
</protein>
<evidence type="ECO:0000313" key="1">
    <source>
        <dbReference type="EMBL" id="MCM3736611.1"/>
    </source>
</evidence>
<keyword evidence="2" id="KW-1185">Reference proteome</keyword>
<proteinExistence type="predicted"/>
<keyword evidence="1" id="KW-0282">Flagellum</keyword>
<name>A0ACC6A802_9BACI</name>
<evidence type="ECO:0000313" key="2">
    <source>
        <dbReference type="Proteomes" id="UP001202289"/>
    </source>
</evidence>
<accession>A0ACC6A802</accession>
<comment type="caution">
    <text evidence="1">The sequence shown here is derived from an EMBL/GenBank/DDBJ whole genome shotgun (WGS) entry which is preliminary data.</text>
</comment>